<dbReference type="CDD" id="cd04107">
    <property type="entry name" value="Rab32_Rab38"/>
    <property type="match status" value="1"/>
</dbReference>
<dbReference type="NCBIfam" id="TIGR00231">
    <property type="entry name" value="small_GTP"/>
    <property type="match status" value="1"/>
</dbReference>
<dbReference type="Pfam" id="PF00071">
    <property type="entry name" value="Ras"/>
    <property type="match status" value="1"/>
</dbReference>
<dbReference type="GO" id="GO:0008333">
    <property type="term" value="P:endosome to lysosome transport"/>
    <property type="evidence" value="ECO:0007669"/>
    <property type="project" value="TreeGrafter"/>
</dbReference>
<gene>
    <name evidence="8" type="ORF">PFISCL1PPCAC_23799</name>
</gene>
<feature type="non-terminal residue" evidence="8">
    <location>
        <position position="1"/>
    </location>
</feature>
<name>A0AAV5WRW1_9BILA</name>
<dbReference type="InterPro" id="IPR030697">
    <property type="entry name" value="Rab29/Rab38/Rab32"/>
</dbReference>
<evidence type="ECO:0000256" key="3">
    <source>
        <dbReference type="ARBA" id="ARBA00023134"/>
    </source>
</evidence>
<keyword evidence="9" id="KW-1185">Reference proteome</keyword>
<evidence type="ECO:0000256" key="5">
    <source>
        <dbReference type="ARBA" id="ARBA00023289"/>
    </source>
</evidence>
<dbReference type="GO" id="GO:0003924">
    <property type="term" value="F:GTPase activity"/>
    <property type="evidence" value="ECO:0007669"/>
    <property type="project" value="UniProtKB-UniRule"/>
</dbReference>
<keyword evidence="6" id="KW-0472">Membrane</keyword>
<proteinExistence type="inferred from homology"/>
<evidence type="ECO:0000256" key="6">
    <source>
        <dbReference type="RuleBase" id="RU367128"/>
    </source>
</evidence>
<dbReference type="SMART" id="SM00173">
    <property type="entry name" value="RAS"/>
    <property type="match status" value="1"/>
</dbReference>
<dbReference type="PANTHER" id="PTHR47981:SF39">
    <property type="entry name" value="RAS-RELATED PROTEIN RAB"/>
    <property type="match status" value="1"/>
</dbReference>
<sequence>FRMEARVHDIRNAPSSPSTTKKQTSYKILVIGDPGTGKSSIIRRYVHNVFTANYKATIGVDFALKILPLDTERVVHLQMWDISGQDRYGVMTRVYYKDAHAAVIVMDAARERTIEGALRWKADLDQKLTLADGSSVPTVLLANKSDLSNDLSDSRLSELERDNGFIASFRTSAKDDVCINEAFMRLIESVVSTEEGGQYEVPIYGRQDSVRLSIDARSMKEHKGSSEWNCCG</sequence>
<keyword evidence="3 6" id="KW-0342">GTP-binding</keyword>
<dbReference type="Proteomes" id="UP001432322">
    <property type="component" value="Unassembled WGS sequence"/>
</dbReference>
<feature type="region of interest" description="Disordered" evidence="7">
    <location>
        <begin position="1"/>
        <end position="21"/>
    </location>
</feature>
<dbReference type="AlphaFoldDB" id="A0AAV5WRW1"/>
<dbReference type="GO" id="GO:0005764">
    <property type="term" value="C:lysosome"/>
    <property type="evidence" value="ECO:0007669"/>
    <property type="project" value="TreeGrafter"/>
</dbReference>
<dbReference type="FunFam" id="3.40.50.300:FF:000222">
    <property type="entry name" value="RAB32, member RAS oncogene family"/>
    <property type="match status" value="1"/>
</dbReference>
<dbReference type="PROSITE" id="PS51419">
    <property type="entry name" value="RAB"/>
    <property type="match status" value="1"/>
</dbReference>
<organism evidence="8 9">
    <name type="scientific">Pristionchus fissidentatus</name>
    <dbReference type="NCBI Taxonomy" id="1538716"/>
    <lineage>
        <taxon>Eukaryota</taxon>
        <taxon>Metazoa</taxon>
        <taxon>Ecdysozoa</taxon>
        <taxon>Nematoda</taxon>
        <taxon>Chromadorea</taxon>
        <taxon>Rhabditida</taxon>
        <taxon>Rhabditina</taxon>
        <taxon>Diplogasteromorpha</taxon>
        <taxon>Diplogasteroidea</taxon>
        <taxon>Neodiplogasteridae</taxon>
        <taxon>Pristionchus</taxon>
    </lineage>
</organism>
<dbReference type="GO" id="GO:0090385">
    <property type="term" value="P:phagosome-lysosome fusion"/>
    <property type="evidence" value="ECO:0007669"/>
    <property type="project" value="TreeGrafter"/>
</dbReference>
<dbReference type="SMART" id="SM00174">
    <property type="entry name" value="RHO"/>
    <property type="match status" value="1"/>
</dbReference>
<dbReference type="GO" id="GO:0005770">
    <property type="term" value="C:late endosome"/>
    <property type="evidence" value="ECO:0007669"/>
    <property type="project" value="TreeGrafter"/>
</dbReference>
<dbReference type="GO" id="GO:0005802">
    <property type="term" value="C:trans-Golgi network"/>
    <property type="evidence" value="ECO:0007669"/>
    <property type="project" value="UniProtKB-UniRule"/>
</dbReference>
<protein>
    <recommendedName>
        <fullName evidence="6">Ras-related protein Rab</fullName>
    </recommendedName>
</protein>
<dbReference type="Gene3D" id="3.40.50.300">
    <property type="entry name" value="P-loop containing nucleotide triphosphate hydrolases"/>
    <property type="match status" value="1"/>
</dbReference>
<evidence type="ECO:0000256" key="7">
    <source>
        <dbReference type="SAM" id="MobiDB-lite"/>
    </source>
</evidence>
<dbReference type="InterPro" id="IPR001806">
    <property type="entry name" value="Small_GTPase"/>
</dbReference>
<comment type="caution">
    <text evidence="8">The sequence shown here is derived from an EMBL/GenBank/DDBJ whole genome shotgun (WGS) entry which is preliminary data.</text>
</comment>
<accession>A0AAV5WRW1</accession>
<evidence type="ECO:0000313" key="9">
    <source>
        <dbReference type="Proteomes" id="UP001432322"/>
    </source>
</evidence>
<evidence type="ECO:0000256" key="4">
    <source>
        <dbReference type="ARBA" id="ARBA00023288"/>
    </source>
</evidence>
<reference evidence="8" key="1">
    <citation type="submission" date="2023-10" db="EMBL/GenBank/DDBJ databases">
        <title>Genome assembly of Pristionchus species.</title>
        <authorList>
            <person name="Yoshida K."/>
            <person name="Sommer R.J."/>
        </authorList>
    </citation>
    <scope>NUCLEOTIDE SEQUENCE</scope>
    <source>
        <strain evidence="8">RS5133</strain>
    </source>
</reference>
<comment type="function">
    <text evidence="6">The small GTPases Rab are key regulators in vesicle trafficking.</text>
</comment>
<evidence type="ECO:0000256" key="2">
    <source>
        <dbReference type="ARBA" id="ARBA00022741"/>
    </source>
</evidence>
<dbReference type="GO" id="GO:0005525">
    <property type="term" value="F:GTP binding"/>
    <property type="evidence" value="ECO:0007669"/>
    <property type="project" value="UniProtKB-UniRule"/>
</dbReference>
<dbReference type="InterPro" id="IPR027417">
    <property type="entry name" value="P-loop_NTPase"/>
</dbReference>
<dbReference type="SMART" id="SM00175">
    <property type="entry name" value="RAB"/>
    <property type="match status" value="1"/>
</dbReference>
<evidence type="ECO:0000313" key="8">
    <source>
        <dbReference type="EMBL" id="GMT32502.1"/>
    </source>
</evidence>
<dbReference type="InterPro" id="IPR005225">
    <property type="entry name" value="Small_GTP-bd"/>
</dbReference>
<dbReference type="SMART" id="SM00176">
    <property type="entry name" value="RAN"/>
    <property type="match status" value="1"/>
</dbReference>
<dbReference type="SUPFAM" id="SSF52540">
    <property type="entry name" value="P-loop containing nucleoside triphosphate hydrolases"/>
    <property type="match status" value="1"/>
</dbReference>
<comment type="subcellular location">
    <subcellularLocation>
        <location evidence="6">Membrane</location>
        <topology evidence="6">Lipid-anchor</topology>
    </subcellularLocation>
</comment>
<keyword evidence="2 6" id="KW-0547">Nucleotide-binding</keyword>
<dbReference type="PRINTS" id="PR00449">
    <property type="entry name" value="RASTRNSFRMNG"/>
</dbReference>
<comment type="similarity">
    <text evidence="1 6">Belongs to the small GTPase superfamily. Rab family.</text>
</comment>
<feature type="compositionally biased region" description="Basic and acidic residues" evidence="7">
    <location>
        <begin position="1"/>
        <end position="11"/>
    </location>
</feature>
<keyword evidence="5 6" id="KW-0636">Prenylation</keyword>
<dbReference type="PANTHER" id="PTHR47981">
    <property type="entry name" value="RAB FAMILY"/>
    <property type="match status" value="1"/>
</dbReference>
<evidence type="ECO:0000256" key="1">
    <source>
        <dbReference type="ARBA" id="ARBA00006270"/>
    </source>
</evidence>
<dbReference type="EMBL" id="BTSY01000006">
    <property type="protein sequence ID" value="GMT32502.1"/>
    <property type="molecule type" value="Genomic_DNA"/>
</dbReference>
<dbReference type="PROSITE" id="PS51417">
    <property type="entry name" value="ARF"/>
    <property type="match status" value="1"/>
</dbReference>
<dbReference type="PROSITE" id="PS51421">
    <property type="entry name" value="RAS"/>
    <property type="match status" value="1"/>
</dbReference>
<keyword evidence="4 6" id="KW-0449">Lipoprotein</keyword>
<dbReference type="GO" id="GO:0045335">
    <property type="term" value="C:phagocytic vesicle"/>
    <property type="evidence" value="ECO:0007669"/>
    <property type="project" value="TreeGrafter"/>
</dbReference>
<dbReference type="GO" id="GO:0016020">
    <property type="term" value="C:membrane"/>
    <property type="evidence" value="ECO:0007669"/>
    <property type="project" value="UniProtKB-SubCell"/>
</dbReference>